<keyword evidence="3" id="KW-1185">Reference proteome</keyword>
<feature type="compositionally biased region" description="Acidic residues" evidence="1">
    <location>
        <begin position="26"/>
        <end position="53"/>
    </location>
</feature>
<dbReference type="PROSITE" id="PS51257">
    <property type="entry name" value="PROKAR_LIPOPROTEIN"/>
    <property type="match status" value="1"/>
</dbReference>
<gene>
    <name evidence="2" type="ORF">ACFS7Z_17535</name>
</gene>
<name>A0ABW6BYM5_9BACT</name>
<organism evidence="2 3">
    <name type="scientific">Pontibacter toksunensis</name>
    <dbReference type="NCBI Taxonomy" id="1332631"/>
    <lineage>
        <taxon>Bacteria</taxon>
        <taxon>Pseudomonadati</taxon>
        <taxon>Bacteroidota</taxon>
        <taxon>Cytophagia</taxon>
        <taxon>Cytophagales</taxon>
        <taxon>Hymenobacteraceae</taxon>
        <taxon>Pontibacter</taxon>
    </lineage>
</organism>
<sequence length="62" mass="7098">MKKTFFAFALASLFGFGSCDSPAEERVEEQDERVEELEDSAEERADEMEDMEDNRDTTAVIE</sequence>
<comment type="caution">
    <text evidence="2">The sequence shown here is derived from an EMBL/GenBank/DDBJ whole genome shotgun (WGS) entry which is preliminary data.</text>
</comment>
<evidence type="ECO:0000313" key="2">
    <source>
        <dbReference type="EMBL" id="MFD3002177.1"/>
    </source>
</evidence>
<accession>A0ABW6BYM5</accession>
<evidence type="ECO:0008006" key="4">
    <source>
        <dbReference type="Google" id="ProtNLM"/>
    </source>
</evidence>
<feature type="region of interest" description="Disordered" evidence="1">
    <location>
        <begin position="22"/>
        <end position="62"/>
    </location>
</feature>
<evidence type="ECO:0000256" key="1">
    <source>
        <dbReference type="SAM" id="MobiDB-lite"/>
    </source>
</evidence>
<dbReference type="EMBL" id="JBHUOX010000014">
    <property type="protein sequence ID" value="MFD3002177.1"/>
    <property type="molecule type" value="Genomic_DNA"/>
</dbReference>
<protein>
    <recommendedName>
        <fullName evidence="4">Secreted protein</fullName>
    </recommendedName>
</protein>
<evidence type="ECO:0000313" key="3">
    <source>
        <dbReference type="Proteomes" id="UP001597641"/>
    </source>
</evidence>
<proteinExistence type="predicted"/>
<reference evidence="3" key="1">
    <citation type="journal article" date="2019" name="Int. J. Syst. Evol. Microbiol.">
        <title>The Global Catalogue of Microorganisms (GCM) 10K type strain sequencing project: providing services to taxonomists for standard genome sequencing and annotation.</title>
        <authorList>
            <consortium name="The Broad Institute Genomics Platform"/>
            <consortium name="The Broad Institute Genome Sequencing Center for Infectious Disease"/>
            <person name="Wu L."/>
            <person name="Ma J."/>
        </authorList>
    </citation>
    <scope>NUCLEOTIDE SEQUENCE [LARGE SCALE GENOMIC DNA]</scope>
    <source>
        <strain evidence="3">KCTC 23984</strain>
    </source>
</reference>
<dbReference type="Proteomes" id="UP001597641">
    <property type="component" value="Unassembled WGS sequence"/>
</dbReference>
<dbReference type="RefSeq" id="WP_377487359.1">
    <property type="nucleotide sequence ID" value="NZ_JBHUOX010000014.1"/>
</dbReference>